<keyword evidence="1" id="KW-1133">Transmembrane helix</keyword>
<protein>
    <recommendedName>
        <fullName evidence="4">Cache domain-containing protein</fullName>
    </recommendedName>
</protein>
<evidence type="ECO:0000313" key="3">
    <source>
        <dbReference type="Proteomes" id="UP000626148"/>
    </source>
</evidence>
<feature type="transmembrane region" description="Helical" evidence="1">
    <location>
        <begin position="167"/>
        <end position="188"/>
    </location>
</feature>
<feature type="transmembrane region" description="Helical" evidence="1">
    <location>
        <begin position="281"/>
        <end position="299"/>
    </location>
</feature>
<evidence type="ECO:0000256" key="1">
    <source>
        <dbReference type="SAM" id="Phobius"/>
    </source>
</evidence>
<keyword evidence="3" id="KW-1185">Reference proteome</keyword>
<keyword evidence="1" id="KW-0472">Membrane</keyword>
<reference evidence="2" key="2">
    <citation type="submission" date="2020-09" db="EMBL/GenBank/DDBJ databases">
        <authorList>
            <person name="Sun Q."/>
            <person name="Kim S."/>
        </authorList>
    </citation>
    <scope>NUCLEOTIDE SEQUENCE</scope>
    <source>
        <strain evidence="2">KCTC 22169</strain>
    </source>
</reference>
<accession>A0A918NB14</accession>
<evidence type="ECO:0008006" key="4">
    <source>
        <dbReference type="Google" id="ProtNLM"/>
    </source>
</evidence>
<dbReference type="EMBL" id="BMXR01000007">
    <property type="protein sequence ID" value="GGX59309.1"/>
    <property type="molecule type" value="Genomic_DNA"/>
</dbReference>
<feature type="transmembrane region" description="Helical" evidence="1">
    <location>
        <begin position="249"/>
        <end position="269"/>
    </location>
</feature>
<dbReference type="Gene3D" id="3.30.450.20">
    <property type="entry name" value="PAS domain"/>
    <property type="match status" value="1"/>
</dbReference>
<gene>
    <name evidence="2" type="ORF">GCM10007392_28940</name>
</gene>
<dbReference type="CDD" id="cd12914">
    <property type="entry name" value="PDC1_DGC_like"/>
    <property type="match status" value="1"/>
</dbReference>
<sequence>MAYHSYLNLISNYDQDRTAIDQMIESIVSSLDNIQLLTDANAQRQEVDHLSRAYPFIEMLYSLDAEGTQLMDSAYGRQVTEPKRRTMGRGSDRSNRPYFLAASQNRRKITVTEPYLSSATHRLAISAVLRFDHDDGTTAGYLVLNLNLQRLIAYLSHDQLRYRFHPLFQAVYTLIGALLLVVAGLLLWSSGELLFNIFTQPTNVATEAFGVVILITLGLAIFDLGKTILEEEVFVHKNIHHHGSTERTIVRFMSAILIAVSIEALLLMFKSLLGSTNQLNQAVFMMLSAVALLIGLGIYRKLSQKESN</sequence>
<dbReference type="AlphaFoldDB" id="A0A918NB14"/>
<comment type="caution">
    <text evidence="2">The sequence shown here is derived from an EMBL/GenBank/DDBJ whole genome shotgun (WGS) entry which is preliminary data.</text>
</comment>
<organism evidence="2 3">
    <name type="scientific">Saccharospirillum salsuginis</name>
    <dbReference type="NCBI Taxonomy" id="418750"/>
    <lineage>
        <taxon>Bacteria</taxon>
        <taxon>Pseudomonadati</taxon>
        <taxon>Pseudomonadota</taxon>
        <taxon>Gammaproteobacteria</taxon>
        <taxon>Oceanospirillales</taxon>
        <taxon>Saccharospirillaceae</taxon>
        <taxon>Saccharospirillum</taxon>
    </lineage>
</organism>
<dbReference type="Proteomes" id="UP000626148">
    <property type="component" value="Unassembled WGS sequence"/>
</dbReference>
<proteinExistence type="predicted"/>
<dbReference type="InterPro" id="IPR029151">
    <property type="entry name" value="Sensor-like_sf"/>
</dbReference>
<dbReference type="SUPFAM" id="SSF103190">
    <property type="entry name" value="Sensory domain-like"/>
    <property type="match status" value="1"/>
</dbReference>
<keyword evidence="1" id="KW-0812">Transmembrane</keyword>
<reference evidence="2" key="1">
    <citation type="journal article" date="2014" name="Int. J. Syst. Evol. Microbiol.">
        <title>Complete genome sequence of Corynebacterium casei LMG S-19264T (=DSM 44701T), isolated from a smear-ripened cheese.</title>
        <authorList>
            <consortium name="US DOE Joint Genome Institute (JGI-PGF)"/>
            <person name="Walter F."/>
            <person name="Albersmeier A."/>
            <person name="Kalinowski J."/>
            <person name="Ruckert C."/>
        </authorList>
    </citation>
    <scope>NUCLEOTIDE SEQUENCE</scope>
    <source>
        <strain evidence="2">KCTC 22169</strain>
    </source>
</reference>
<evidence type="ECO:0000313" key="2">
    <source>
        <dbReference type="EMBL" id="GGX59309.1"/>
    </source>
</evidence>
<name>A0A918NB14_9GAMM</name>
<feature type="transmembrane region" description="Helical" evidence="1">
    <location>
        <begin position="208"/>
        <end position="229"/>
    </location>
</feature>